<evidence type="ECO:0000256" key="3">
    <source>
        <dbReference type="SAM" id="Phobius"/>
    </source>
</evidence>
<dbReference type="Proteomes" id="UP001303373">
    <property type="component" value="Chromosome 2"/>
</dbReference>
<dbReference type="PANTHER" id="PTHR11474">
    <property type="entry name" value="TYROSINASE FAMILY MEMBER"/>
    <property type="match status" value="1"/>
</dbReference>
<organism evidence="5 6">
    <name type="scientific">Acrodontium crateriforme</name>
    <dbReference type="NCBI Taxonomy" id="150365"/>
    <lineage>
        <taxon>Eukaryota</taxon>
        <taxon>Fungi</taxon>
        <taxon>Dikarya</taxon>
        <taxon>Ascomycota</taxon>
        <taxon>Pezizomycotina</taxon>
        <taxon>Dothideomycetes</taxon>
        <taxon>Dothideomycetidae</taxon>
        <taxon>Mycosphaerellales</taxon>
        <taxon>Teratosphaeriaceae</taxon>
        <taxon>Acrodontium</taxon>
    </lineage>
</organism>
<accession>A0AAQ3LZX8</accession>
<dbReference type="PROSITE" id="PS00497">
    <property type="entry name" value="TYROSINASE_1"/>
    <property type="match status" value="1"/>
</dbReference>
<keyword evidence="1" id="KW-0479">Metal-binding</keyword>
<dbReference type="InterPro" id="IPR050316">
    <property type="entry name" value="Tyrosinase/Hemocyanin"/>
</dbReference>
<dbReference type="InterPro" id="IPR002227">
    <property type="entry name" value="Tyrosinase_Cu-bd"/>
</dbReference>
<dbReference type="PANTHER" id="PTHR11474:SF127">
    <property type="entry name" value="TYROSINASE COPPER-BINDING DOMAIN-CONTAINING PROTEIN"/>
    <property type="match status" value="1"/>
</dbReference>
<evidence type="ECO:0000259" key="4">
    <source>
        <dbReference type="PROSITE" id="PS00497"/>
    </source>
</evidence>
<feature type="transmembrane region" description="Helical" evidence="3">
    <location>
        <begin position="120"/>
        <end position="140"/>
    </location>
</feature>
<dbReference type="InterPro" id="IPR021765">
    <property type="entry name" value="UstYa-like"/>
</dbReference>
<name>A0AAQ3LZX8_9PEZI</name>
<keyword evidence="3" id="KW-0472">Membrane</keyword>
<gene>
    <name evidence="5" type="ORF">R9X50_00100600</name>
</gene>
<dbReference type="AlphaFoldDB" id="A0AAQ3LZX8"/>
<comment type="similarity">
    <text evidence="2">Belongs to the ustYa family.</text>
</comment>
<dbReference type="PRINTS" id="PR00092">
    <property type="entry name" value="TYROSINASE"/>
</dbReference>
<evidence type="ECO:0000313" key="6">
    <source>
        <dbReference type="Proteomes" id="UP001303373"/>
    </source>
</evidence>
<dbReference type="Pfam" id="PF00264">
    <property type="entry name" value="Tyrosinase"/>
    <property type="match status" value="1"/>
</dbReference>
<feature type="transmembrane region" description="Helical" evidence="3">
    <location>
        <begin position="412"/>
        <end position="434"/>
    </location>
</feature>
<evidence type="ECO:0000313" key="5">
    <source>
        <dbReference type="EMBL" id="WPG98219.1"/>
    </source>
</evidence>
<protein>
    <submittedName>
        <fullName evidence="5">Tyrosinase</fullName>
    </submittedName>
</protein>
<keyword evidence="3" id="KW-0812">Transmembrane</keyword>
<feature type="domain" description="Tyrosinase copper-binding" evidence="4">
    <location>
        <begin position="132"/>
        <end position="149"/>
    </location>
</feature>
<feature type="transmembrane region" description="Helical" evidence="3">
    <location>
        <begin position="41"/>
        <end position="61"/>
    </location>
</feature>
<dbReference type="Gene3D" id="1.10.1280.10">
    <property type="entry name" value="Di-copper center containing domain from catechol oxidase"/>
    <property type="match status" value="1"/>
</dbReference>
<reference evidence="5 6" key="1">
    <citation type="submission" date="2023-11" db="EMBL/GenBank/DDBJ databases">
        <title>An acidophilic fungus is an integral part of prey digestion in a carnivorous sundew plant.</title>
        <authorList>
            <person name="Tsai I.J."/>
        </authorList>
    </citation>
    <scope>NUCLEOTIDE SEQUENCE [LARGE SCALE GENOMIC DNA]</scope>
    <source>
        <strain evidence="5">169a</strain>
    </source>
</reference>
<keyword evidence="6" id="KW-1185">Reference proteome</keyword>
<dbReference type="GO" id="GO:0043386">
    <property type="term" value="P:mycotoxin biosynthetic process"/>
    <property type="evidence" value="ECO:0007669"/>
    <property type="project" value="InterPro"/>
</dbReference>
<dbReference type="EMBL" id="CP138581">
    <property type="protein sequence ID" value="WPG98219.1"/>
    <property type="molecule type" value="Genomic_DNA"/>
</dbReference>
<proteinExistence type="inferred from homology"/>
<dbReference type="GO" id="GO:0046872">
    <property type="term" value="F:metal ion binding"/>
    <property type="evidence" value="ECO:0007669"/>
    <property type="project" value="UniProtKB-KW"/>
</dbReference>
<dbReference type="Pfam" id="PF11807">
    <property type="entry name" value="UstYa"/>
    <property type="match status" value="1"/>
</dbReference>
<evidence type="ECO:0000256" key="1">
    <source>
        <dbReference type="ARBA" id="ARBA00022723"/>
    </source>
</evidence>
<dbReference type="SUPFAM" id="SSF48056">
    <property type="entry name" value="Di-copper centre-containing domain"/>
    <property type="match status" value="1"/>
</dbReference>
<keyword evidence="3" id="KW-1133">Transmembrane helix</keyword>
<evidence type="ECO:0000256" key="2">
    <source>
        <dbReference type="ARBA" id="ARBA00035112"/>
    </source>
</evidence>
<dbReference type="InterPro" id="IPR008922">
    <property type="entry name" value="Di-copper_centre_dom_sf"/>
</dbReference>
<sequence>MRLTGYVPVANERDENDLNGMEVDENFLLRRKSKPDWIKRLYIVGILILIAINAIILAISLEYLKLERSPSSVLKCTAPRIRREWRALESHERMNYIGAVQCLQNLPSELKNKGALYDDFVYVHMFVGSLSHAAASFLPWHRAFLHVYESVLTERCGLTIPLPYWDWELDHQALEKSSIFSSETGFGGDGSVDLPEVVAGGRCVMDGPFANNTRIYWEGEEHSHCLSRGFKHFETKELGKISGFWFRPEQMGELKTEPTYIRFEDKIEGMMHNSLHWGIRGDFSSMTAANEPLFFLHHTKIDKLWWQWQSEDFEFRKTEYEGVSFNTTEGRKRQGTLHDTLEFMGLWRDTKVSEVMQTEDELLCYRKLRMEKVSLEDARDNQTLLGNWSGSSPEEDNLPCRRLYQQNQHQTLLYQIALFTTVGLLLVTNLVWWWERESYRPTGLPKSTVSPRELTYFLEDGEPEHVLTPFNHDWRDLQLAEELGPDGKYIFRYGDEFWGHNKWVPMRGSNVALSAEFVKENNLLPAPALKENATKFHYQVAGYHQLHCLAEARDALYYINGTMDWPYPYPFQWDHIIHCIEAVRQALHCNLDSTLIPVDSYWPGIPNGQMHVCRNAEALYRWTSEHGHSQHEFDKQVRPAHSEQWFERTKGIAKAWMPDPNGLPVGEPLLPQDLRAGNLYG</sequence>
<dbReference type="GO" id="GO:0016491">
    <property type="term" value="F:oxidoreductase activity"/>
    <property type="evidence" value="ECO:0007669"/>
    <property type="project" value="InterPro"/>
</dbReference>